<dbReference type="AlphaFoldDB" id="A0AAN7N5B3"/>
<reference evidence="5 6" key="1">
    <citation type="journal article" date="2023" name="J. Hered.">
        <title>Chromosome-level genome of the wood stork (Mycteria americana) provides insight into avian chromosome evolution.</title>
        <authorList>
            <person name="Flamio R. Jr."/>
            <person name="Ramstad K.M."/>
        </authorList>
    </citation>
    <scope>NUCLEOTIDE SEQUENCE [LARGE SCALE GENOMIC DNA]</scope>
    <source>
        <strain evidence="5">JAX WOST 10</strain>
    </source>
</reference>
<dbReference type="InterPro" id="IPR026097">
    <property type="entry name" value="S100PBP"/>
</dbReference>
<evidence type="ECO:0000256" key="4">
    <source>
        <dbReference type="SAM" id="MobiDB-lite"/>
    </source>
</evidence>
<dbReference type="EMBL" id="JAUNZN010000023">
    <property type="protein sequence ID" value="KAK4808882.1"/>
    <property type="molecule type" value="Genomic_DNA"/>
</dbReference>
<gene>
    <name evidence="5" type="ORF">QYF61_007997</name>
</gene>
<dbReference type="PANTHER" id="PTHR14455:SF0">
    <property type="entry name" value="S100P-BINDING PROTEIN"/>
    <property type="match status" value="1"/>
</dbReference>
<feature type="compositionally biased region" description="Polar residues" evidence="4">
    <location>
        <begin position="384"/>
        <end position="398"/>
    </location>
</feature>
<evidence type="ECO:0000256" key="1">
    <source>
        <dbReference type="ARBA" id="ARBA00004123"/>
    </source>
</evidence>
<feature type="compositionally biased region" description="Polar residues" evidence="4">
    <location>
        <begin position="353"/>
        <end position="367"/>
    </location>
</feature>
<dbReference type="Proteomes" id="UP001333110">
    <property type="component" value="Unassembled WGS sequence"/>
</dbReference>
<comment type="subcellular location">
    <subcellularLocation>
        <location evidence="1">Nucleus</location>
    </subcellularLocation>
</comment>
<dbReference type="Pfam" id="PF15427">
    <property type="entry name" value="S100PBPR"/>
    <property type="match status" value="2"/>
</dbReference>
<keyword evidence="3" id="KW-0539">Nucleus</keyword>
<sequence length="515" mass="56568">MDDHSPHAFGLCLCHEFKPTVHNTVPGAKRLLDSAEQVQALQSAKKACVLSHHCSTPDPSEKLLLYSPDSACFQGSSHFLDHTGHDNLVASSSASNYDDVAVSLDTTRCFDDSEPDDCLLELSDNEEGNSPFSYTEEEIQEILADDCMASEQYLTRKSTLGQNVNGESRKDESRSCSGASVISEDASIASKIAEKPNEPLSRECSSVISECYPSLSNESASLDENHLQSAQVTRMLFDLDIQELLSLSPIDADYVDQPLEDNCSEEAEREASEAIINDCLEYDKTASSCVLEESSEGLMSNGWQSLGVDCLGKTPFASRDVSNFSGDHVERSLPSSDLACGQSSAPVLPRCPTPSSGSRNQELSKATKSCFPRKLDSPEDDGGQESSELEQPSNSIKLSDTAVVQIGQEETTSGKNPGKIIPVPQEEERLNQVTCISEAELEQKKHLYPECVHPYEENCSSYTRNYPRSTKKLPQKYSLTQWVSKNLAKHHHFQSIPDRFQCSPVTAFSNVRFCC</sequence>
<feature type="region of interest" description="Disordered" evidence="4">
    <location>
        <begin position="332"/>
        <end position="400"/>
    </location>
</feature>
<accession>A0AAN7N5B3</accession>
<evidence type="ECO:0000256" key="3">
    <source>
        <dbReference type="ARBA" id="ARBA00023242"/>
    </source>
</evidence>
<comment type="caution">
    <text evidence="5">The sequence shown here is derived from an EMBL/GenBank/DDBJ whole genome shotgun (WGS) entry which is preliminary data.</text>
</comment>
<name>A0AAN7N5B3_MYCAM</name>
<proteinExistence type="predicted"/>
<dbReference type="GO" id="GO:0048306">
    <property type="term" value="F:calcium-dependent protein binding"/>
    <property type="evidence" value="ECO:0007669"/>
    <property type="project" value="InterPro"/>
</dbReference>
<evidence type="ECO:0000313" key="6">
    <source>
        <dbReference type="Proteomes" id="UP001333110"/>
    </source>
</evidence>
<organism evidence="5 6">
    <name type="scientific">Mycteria americana</name>
    <name type="common">Wood stork</name>
    <dbReference type="NCBI Taxonomy" id="33587"/>
    <lineage>
        <taxon>Eukaryota</taxon>
        <taxon>Metazoa</taxon>
        <taxon>Chordata</taxon>
        <taxon>Craniata</taxon>
        <taxon>Vertebrata</taxon>
        <taxon>Euteleostomi</taxon>
        <taxon>Archelosauria</taxon>
        <taxon>Archosauria</taxon>
        <taxon>Dinosauria</taxon>
        <taxon>Saurischia</taxon>
        <taxon>Theropoda</taxon>
        <taxon>Coelurosauria</taxon>
        <taxon>Aves</taxon>
        <taxon>Neognathae</taxon>
        <taxon>Neoaves</taxon>
        <taxon>Aequornithes</taxon>
        <taxon>Ciconiiformes</taxon>
        <taxon>Ciconiidae</taxon>
        <taxon>Mycteria</taxon>
    </lineage>
</organism>
<evidence type="ECO:0000256" key="2">
    <source>
        <dbReference type="ARBA" id="ARBA00020595"/>
    </source>
</evidence>
<dbReference type="GO" id="GO:0005634">
    <property type="term" value="C:nucleus"/>
    <property type="evidence" value="ECO:0007669"/>
    <property type="project" value="UniProtKB-SubCell"/>
</dbReference>
<keyword evidence="6" id="KW-1185">Reference proteome</keyword>
<dbReference type="PANTHER" id="PTHR14455">
    <property type="entry name" value="ASKOPOS"/>
    <property type="match status" value="1"/>
</dbReference>
<protein>
    <recommendedName>
        <fullName evidence="2">S100P-binding protein</fullName>
    </recommendedName>
</protein>
<evidence type="ECO:0000313" key="5">
    <source>
        <dbReference type="EMBL" id="KAK4808882.1"/>
    </source>
</evidence>